<keyword evidence="4 15" id="KW-0808">Transferase</keyword>
<feature type="domain" description="PTS EIIA type-1" evidence="13">
    <location>
        <begin position="34"/>
        <end position="138"/>
    </location>
</feature>
<evidence type="ECO:0000256" key="1">
    <source>
        <dbReference type="ARBA" id="ARBA00004496"/>
    </source>
</evidence>
<dbReference type="GO" id="GO:0009401">
    <property type="term" value="P:phosphoenolpyruvate-dependent sugar phosphotransferase system"/>
    <property type="evidence" value="ECO:0007669"/>
    <property type="project" value="UniProtKB-KW"/>
</dbReference>
<evidence type="ECO:0000256" key="7">
    <source>
        <dbReference type="ARBA" id="ARBA00037252"/>
    </source>
</evidence>
<dbReference type="PANTHER" id="PTHR45008:SF1">
    <property type="entry name" value="PTS SYSTEM GLUCOSE-SPECIFIC EIIA COMPONENT"/>
    <property type="match status" value="1"/>
</dbReference>
<dbReference type="PANTHER" id="PTHR45008">
    <property type="entry name" value="PTS SYSTEM GLUCOSE-SPECIFIC EIIA COMPONENT"/>
    <property type="match status" value="1"/>
</dbReference>
<comment type="subcellular location">
    <subcellularLocation>
        <location evidence="1">Cytoplasm</location>
    </subcellularLocation>
</comment>
<evidence type="ECO:0000256" key="6">
    <source>
        <dbReference type="ARBA" id="ARBA00022777"/>
    </source>
</evidence>
<dbReference type="RefSeq" id="WP_044361774.1">
    <property type="nucleotide sequence ID" value="NZ_JXWY01000175.1"/>
</dbReference>
<reference evidence="15 17" key="2">
    <citation type="submission" date="2018-06" db="EMBL/GenBank/DDBJ databases">
        <authorList>
            <consortium name="Pathogen Informatics"/>
            <person name="Doyle S."/>
        </authorList>
    </citation>
    <scope>NUCLEOTIDE SEQUENCE [LARGE SCALE GENOMIC DNA]</scope>
    <source>
        <strain evidence="15 17">NCTC13832</strain>
    </source>
</reference>
<dbReference type="Pfam" id="PF00358">
    <property type="entry name" value="PTS_EIIA_1"/>
    <property type="match status" value="1"/>
</dbReference>
<protein>
    <recommendedName>
        <fullName evidence="9">PTS system glucose-specific EIIA component</fullName>
    </recommendedName>
    <alternativeName>
        <fullName evidence="12">EIIA-Glc</fullName>
    </alternativeName>
    <alternativeName>
        <fullName evidence="11">EIII-Glc</fullName>
    </alternativeName>
    <alternativeName>
        <fullName evidence="10">Glucose-specific phosphotransferase enzyme IIA component</fullName>
    </alternativeName>
</protein>
<keyword evidence="16" id="KW-1185">Reference proteome</keyword>
<dbReference type="EMBL" id="JXWY01000175">
    <property type="protein sequence ID" value="KIX89792.1"/>
    <property type="molecule type" value="Genomic_DNA"/>
</dbReference>
<keyword evidence="2" id="KW-0813">Transport</keyword>
<dbReference type="EMBL" id="UHDT01000001">
    <property type="protein sequence ID" value="SUM57657.1"/>
    <property type="molecule type" value="Genomic_DNA"/>
</dbReference>
<evidence type="ECO:0000313" key="15">
    <source>
        <dbReference type="EMBL" id="SUM57657.1"/>
    </source>
</evidence>
<dbReference type="InterPro" id="IPR050890">
    <property type="entry name" value="PTS_EIIA_component"/>
</dbReference>
<dbReference type="GO" id="GO:0005737">
    <property type="term" value="C:cytoplasm"/>
    <property type="evidence" value="ECO:0007669"/>
    <property type="project" value="UniProtKB-SubCell"/>
</dbReference>
<dbReference type="PROSITE" id="PS00371">
    <property type="entry name" value="PTS_EIIA_TYPE_1_HIS"/>
    <property type="match status" value="1"/>
</dbReference>
<dbReference type="InterPro" id="IPR011055">
    <property type="entry name" value="Dup_hybrid_motif"/>
</dbReference>
<accession>A0A0D6XMB9</accession>
<evidence type="ECO:0000256" key="12">
    <source>
        <dbReference type="ARBA" id="ARBA00042873"/>
    </source>
</evidence>
<dbReference type="Proteomes" id="UP000254100">
    <property type="component" value="Unassembled WGS sequence"/>
</dbReference>
<evidence type="ECO:0000313" key="14">
    <source>
        <dbReference type="EMBL" id="KIX89792.1"/>
    </source>
</evidence>
<comment type="subunit">
    <text evidence="8">Heterodimer with glycerol kinase (glpk).</text>
</comment>
<reference evidence="14 16" key="1">
    <citation type="submission" date="2015-01" db="EMBL/GenBank/DDBJ databases">
        <authorList>
            <person name="Guo J."/>
        </authorList>
    </citation>
    <scope>NUCLEOTIDE SEQUENCE [LARGE SCALE GENOMIC DNA]</scope>
    <source>
        <strain evidence="14 16">DSM 22147</strain>
    </source>
</reference>
<evidence type="ECO:0000256" key="2">
    <source>
        <dbReference type="ARBA" id="ARBA00022448"/>
    </source>
</evidence>
<dbReference type="FunFam" id="2.70.70.10:FF:000001">
    <property type="entry name" value="PTS system glucose-specific IIA component"/>
    <property type="match status" value="1"/>
</dbReference>
<dbReference type="InterPro" id="IPR001127">
    <property type="entry name" value="PTS_EIIA_1_perm"/>
</dbReference>
<dbReference type="Proteomes" id="UP000032366">
    <property type="component" value="Unassembled WGS sequence"/>
</dbReference>
<evidence type="ECO:0000313" key="17">
    <source>
        <dbReference type="Proteomes" id="UP000254100"/>
    </source>
</evidence>
<evidence type="ECO:0000256" key="8">
    <source>
        <dbReference type="ARBA" id="ARBA00038632"/>
    </source>
</evidence>
<keyword evidence="5" id="KW-0598">Phosphotransferase system</keyword>
<keyword evidence="3 14" id="KW-0762">Sugar transport</keyword>
<evidence type="ECO:0000256" key="5">
    <source>
        <dbReference type="ARBA" id="ARBA00022683"/>
    </source>
</evidence>
<evidence type="ECO:0000256" key="11">
    <source>
        <dbReference type="ARBA" id="ARBA00042526"/>
    </source>
</evidence>
<keyword evidence="6" id="KW-0418">Kinase</keyword>
<gene>
    <name evidence="15" type="primary">crr</name>
    <name evidence="15" type="ORF">NCTC13832_01343</name>
    <name evidence="14" type="ORF">TP70_11575</name>
</gene>
<sequence length="167" mass="18127">MFKKLFGKGNEVSKDIKIYAPMTGEYVKVEDIPDPVFAQKMMGDGFGVKPTEGKVVSPIDGVVDNVFPTKHAIGLKADNGLEVLVHIGLDTVQLNGEGFETLVESGDRVSVGDDLVTFDLDYINENAKSIISPVIMTNSAEHVETHQIHEEQALTKGQSLVVDVTVK</sequence>
<dbReference type="NCBIfam" id="TIGR00830">
    <property type="entry name" value="PTBA"/>
    <property type="match status" value="1"/>
</dbReference>
<evidence type="ECO:0000256" key="10">
    <source>
        <dbReference type="ARBA" id="ARBA00042296"/>
    </source>
</evidence>
<evidence type="ECO:0000256" key="9">
    <source>
        <dbReference type="ARBA" id="ARBA00039163"/>
    </source>
</evidence>
<dbReference type="GO" id="GO:0016301">
    <property type="term" value="F:kinase activity"/>
    <property type="evidence" value="ECO:0007669"/>
    <property type="project" value="UniProtKB-KW"/>
</dbReference>
<dbReference type="SUPFAM" id="SSF51261">
    <property type="entry name" value="Duplicated hybrid motif"/>
    <property type="match status" value="1"/>
</dbReference>
<dbReference type="AlphaFoldDB" id="A0A0D6XMB9"/>
<proteinExistence type="predicted"/>
<dbReference type="OrthoDB" id="92465at2"/>
<dbReference type="PROSITE" id="PS51093">
    <property type="entry name" value="PTS_EIIA_TYPE_1"/>
    <property type="match status" value="1"/>
</dbReference>
<evidence type="ECO:0000256" key="3">
    <source>
        <dbReference type="ARBA" id="ARBA00022597"/>
    </source>
</evidence>
<dbReference type="Gene3D" id="2.70.70.10">
    <property type="entry name" value="Glucose Permease (Domain IIA)"/>
    <property type="match status" value="1"/>
</dbReference>
<name>A0A0D6XMB9_9STAP</name>
<evidence type="ECO:0000256" key="4">
    <source>
        <dbReference type="ARBA" id="ARBA00022679"/>
    </source>
</evidence>
<dbReference type="STRING" id="569857.TP70_11575"/>
<organism evidence="15 17">
    <name type="scientific">Staphylococcus microti</name>
    <dbReference type="NCBI Taxonomy" id="569857"/>
    <lineage>
        <taxon>Bacteria</taxon>
        <taxon>Bacillati</taxon>
        <taxon>Bacillota</taxon>
        <taxon>Bacilli</taxon>
        <taxon>Bacillales</taxon>
        <taxon>Staphylococcaceae</taxon>
        <taxon>Staphylococcus</taxon>
    </lineage>
</organism>
<evidence type="ECO:0000313" key="16">
    <source>
        <dbReference type="Proteomes" id="UP000032366"/>
    </source>
</evidence>
<evidence type="ECO:0000259" key="13">
    <source>
        <dbReference type="PROSITE" id="PS51093"/>
    </source>
</evidence>
<comment type="function">
    <text evidence="7">The phosphoenolpyruvate-dependent sugar phosphotransferase system (sugar PTS), a major carbohydrate active transport system, catalyzes the phosphorylation of incoming sugar substrates concomitantly with their translocation across the cell membrane. The enzyme II complex composed of PtsG and Crr is involved in glucose transport.</text>
</comment>